<dbReference type="GO" id="GO:0005634">
    <property type="term" value="C:nucleus"/>
    <property type="evidence" value="ECO:0007669"/>
    <property type="project" value="UniProtKB-SubCell"/>
</dbReference>
<evidence type="ECO:0000313" key="15">
    <source>
        <dbReference type="EMBL" id="ODV93984.1"/>
    </source>
</evidence>
<keyword evidence="9" id="KW-0131">Cell cycle</keyword>
<evidence type="ECO:0000313" key="16">
    <source>
        <dbReference type="Proteomes" id="UP000094236"/>
    </source>
</evidence>
<dbReference type="Proteomes" id="UP000094236">
    <property type="component" value="Unassembled WGS sequence"/>
</dbReference>
<keyword evidence="6" id="KW-0863">Zinc-finger</keyword>
<dbReference type="PANTHER" id="PTHR45884:SF2">
    <property type="entry name" value="N-ACETYLTRANSFERASE ECO"/>
    <property type="match status" value="1"/>
</dbReference>
<dbReference type="GO" id="GO:0008270">
    <property type="term" value="F:zinc ion binding"/>
    <property type="evidence" value="ECO:0007669"/>
    <property type="project" value="UniProtKB-KW"/>
</dbReference>
<keyword evidence="10" id="KW-0012">Acyltransferase</keyword>
<evidence type="ECO:0000256" key="1">
    <source>
        <dbReference type="ARBA" id="ARBA00004123"/>
    </source>
</evidence>
<keyword evidence="8" id="KW-0539">Nucleus</keyword>
<dbReference type="OrthoDB" id="428854at2759"/>
<evidence type="ECO:0000256" key="2">
    <source>
        <dbReference type="ARBA" id="ARBA00005816"/>
    </source>
</evidence>
<evidence type="ECO:0000256" key="3">
    <source>
        <dbReference type="ARBA" id="ARBA00022043"/>
    </source>
</evidence>
<name>A0A1E4TQG0_PACTA</name>
<comment type="subcellular location">
    <subcellularLocation>
        <location evidence="1">Nucleus</location>
    </subcellularLocation>
</comment>
<feature type="region of interest" description="Disordered" evidence="12">
    <location>
        <begin position="1"/>
        <end position="73"/>
    </location>
</feature>
<evidence type="ECO:0000256" key="4">
    <source>
        <dbReference type="ARBA" id="ARBA00022679"/>
    </source>
</evidence>
<evidence type="ECO:0000256" key="8">
    <source>
        <dbReference type="ARBA" id="ARBA00023242"/>
    </source>
</evidence>
<organism evidence="15 16">
    <name type="scientific">Pachysolen tannophilus NRRL Y-2460</name>
    <dbReference type="NCBI Taxonomy" id="669874"/>
    <lineage>
        <taxon>Eukaryota</taxon>
        <taxon>Fungi</taxon>
        <taxon>Dikarya</taxon>
        <taxon>Ascomycota</taxon>
        <taxon>Saccharomycotina</taxon>
        <taxon>Pichiomycetes</taxon>
        <taxon>Pachysolenaceae</taxon>
        <taxon>Pachysolen</taxon>
    </lineage>
</organism>
<gene>
    <name evidence="15" type="ORF">PACTADRAFT_51721</name>
</gene>
<accession>A0A1E4TQG0</accession>
<proteinExistence type="inferred from homology"/>
<dbReference type="Pfam" id="PF13878">
    <property type="entry name" value="zf-C2H2_3"/>
    <property type="match status" value="1"/>
</dbReference>
<reference evidence="16" key="1">
    <citation type="submission" date="2016-05" db="EMBL/GenBank/DDBJ databases">
        <title>Comparative genomics of biotechnologically important yeasts.</title>
        <authorList>
            <consortium name="DOE Joint Genome Institute"/>
            <person name="Riley R."/>
            <person name="Haridas S."/>
            <person name="Wolfe K.H."/>
            <person name="Lopes M.R."/>
            <person name="Hittinger C.T."/>
            <person name="Goker M."/>
            <person name="Salamov A."/>
            <person name="Wisecaver J."/>
            <person name="Long T.M."/>
            <person name="Aerts A.L."/>
            <person name="Barry K."/>
            <person name="Choi C."/>
            <person name="Clum A."/>
            <person name="Coughlan A.Y."/>
            <person name="Deshpande S."/>
            <person name="Douglass A.P."/>
            <person name="Hanson S.J."/>
            <person name="Klenk H.-P."/>
            <person name="Labutti K."/>
            <person name="Lapidus A."/>
            <person name="Lindquist E."/>
            <person name="Lipzen A."/>
            <person name="Meier-Kolthoff J.P."/>
            <person name="Ohm R.A."/>
            <person name="Otillar R.P."/>
            <person name="Pangilinan J."/>
            <person name="Peng Y."/>
            <person name="Rokas A."/>
            <person name="Rosa C.A."/>
            <person name="Scheuner C."/>
            <person name="Sibirny A.A."/>
            <person name="Slot J.C."/>
            <person name="Stielow J.B."/>
            <person name="Sun H."/>
            <person name="Kurtzman C.P."/>
            <person name="Blackwell M."/>
            <person name="Grigoriev I.V."/>
            <person name="Jeffries T.W."/>
        </authorList>
    </citation>
    <scope>NUCLEOTIDE SEQUENCE [LARGE SCALE GENOMIC DNA]</scope>
    <source>
        <strain evidence="16">NRRL Y-2460</strain>
    </source>
</reference>
<dbReference type="GO" id="GO:0061733">
    <property type="term" value="F:protein-lysine-acetyltransferase activity"/>
    <property type="evidence" value="ECO:0007669"/>
    <property type="project" value="TreeGrafter"/>
</dbReference>
<feature type="domain" description="N-acetyltransferase ESCO zinc-finger" evidence="13">
    <location>
        <begin position="105"/>
        <end position="141"/>
    </location>
</feature>
<evidence type="ECO:0000259" key="14">
    <source>
        <dbReference type="Pfam" id="PF13880"/>
    </source>
</evidence>
<dbReference type="Pfam" id="PF13880">
    <property type="entry name" value="Acetyltransf_13"/>
    <property type="match status" value="1"/>
</dbReference>
<dbReference type="CDD" id="cd04301">
    <property type="entry name" value="NAT_SF"/>
    <property type="match status" value="1"/>
</dbReference>
<evidence type="ECO:0000256" key="10">
    <source>
        <dbReference type="ARBA" id="ARBA00023315"/>
    </source>
</evidence>
<keyword evidence="4" id="KW-0808">Transferase</keyword>
<evidence type="ECO:0000259" key="13">
    <source>
        <dbReference type="Pfam" id="PF13878"/>
    </source>
</evidence>
<dbReference type="InterPro" id="IPR028009">
    <property type="entry name" value="ESCO_Acetyltransf_dom"/>
</dbReference>
<evidence type="ECO:0000256" key="9">
    <source>
        <dbReference type="ARBA" id="ARBA00023306"/>
    </source>
</evidence>
<dbReference type="PANTHER" id="PTHR45884">
    <property type="entry name" value="N-ACETYLTRANSFERASE ECO"/>
    <property type="match status" value="1"/>
</dbReference>
<dbReference type="InterPro" id="IPR028005">
    <property type="entry name" value="AcTrfase_ESCO_Znf_dom"/>
</dbReference>
<dbReference type="GO" id="GO:0000785">
    <property type="term" value="C:chromatin"/>
    <property type="evidence" value="ECO:0007669"/>
    <property type="project" value="TreeGrafter"/>
</dbReference>
<keyword evidence="16" id="KW-1185">Reference proteome</keyword>
<dbReference type="EMBL" id="KV454017">
    <property type="protein sequence ID" value="ODV93984.1"/>
    <property type="molecule type" value="Genomic_DNA"/>
</dbReference>
<keyword evidence="5" id="KW-0479">Metal-binding</keyword>
<dbReference type="Gene3D" id="3.40.630.30">
    <property type="match status" value="1"/>
</dbReference>
<evidence type="ECO:0000256" key="11">
    <source>
        <dbReference type="ARBA" id="ARBA00032212"/>
    </source>
</evidence>
<feature type="domain" description="N-acetyltransferase ESCO acetyl-transferase" evidence="14">
    <location>
        <begin position="256"/>
        <end position="318"/>
    </location>
</feature>
<dbReference type="GO" id="GO:0007064">
    <property type="term" value="P:mitotic sister chromatid cohesion"/>
    <property type="evidence" value="ECO:0007669"/>
    <property type="project" value="TreeGrafter"/>
</dbReference>
<evidence type="ECO:0000256" key="6">
    <source>
        <dbReference type="ARBA" id="ARBA00022771"/>
    </source>
</evidence>
<evidence type="ECO:0000256" key="5">
    <source>
        <dbReference type="ARBA" id="ARBA00022723"/>
    </source>
</evidence>
<evidence type="ECO:0000256" key="12">
    <source>
        <dbReference type="SAM" id="MobiDB-lite"/>
    </source>
</evidence>
<dbReference type="STRING" id="669874.A0A1E4TQG0"/>
<sequence>MGKELGDLIAENSVKDNSLPKRKIELVEEEDQTPNKKFSKNVNTNNYVTPPGSSSTSSEAGSSPARSFTLKQKHQQQAALSQKLPLKEPTARAASTLPFRKNLVQSHFNSPNQRVTCTLCNMSYLAHLKTDNNTHNKFHQRSLNGREWSTKWGKKIQDNIKIFNTQKNVYELGTIFEVNPKDKAQVNATKELLKLVNVELNAPEDTGCWLKGPDYGKVFIFEINKRAIGILSIERVNKGEWLILDSGKVVPGQQIPLLIGISRIYVVRNYRRSKIASSLLNCCLQHSVYGISLKKLDVGWSQPSEFGAKLSKSFNAVKHKSGKWLVPVYIETS</sequence>
<evidence type="ECO:0000256" key="7">
    <source>
        <dbReference type="ARBA" id="ARBA00022833"/>
    </source>
</evidence>
<keyword evidence="7" id="KW-0862">Zinc</keyword>
<feature type="compositionally biased region" description="Low complexity" evidence="12">
    <location>
        <begin position="49"/>
        <end position="67"/>
    </location>
</feature>
<protein>
    <recommendedName>
        <fullName evidence="3">N-acetyltransferase ECO1</fullName>
    </recommendedName>
    <alternativeName>
        <fullName evidence="11">Establishment of cohesion protein 1</fullName>
    </alternativeName>
</protein>
<dbReference type="AlphaFoldDB" id="A0A1E4TQG0"/>
<comment type="similarity">
    <text evidence="2">Belongs to the acetyltransferase family. ECO subfamily.</text>
</comment>